<dbReference type="InterPro" id="IPR005358">
    <property type="entry name" value="Puta_zinc/iron-chelating_dom"/>
</dbReference>
<sequence>MEFHYDYEICKKCGGECCKKMPGAYTPKDIENIFGSVENAVKSGKVAIDWWEGKTPKYFMRPKTIKSNELYDPSWGGECTHLKENGCELTEEKRPSMCKIMKPYPDNNCRCELPKPFTNDKEYAVHLWKKSGIDLSVYG</sequence>
<dbReference type="AlphaFoldDB" id="A0A6M3LEY7"/>
<protein>
    <submittedName>
        <fullName evidence="1">Putative zinc-or iron-chelating protein</fullName>
    </submittedName>
</protein>
<reference evidence="1" key="1">
    <citation type="submission" date="2020-03" db="EMBL/GenBank/DDBJ databases">
        <title>The deep terrestrial virosphere.</title>
        <authorList>
            <person name="Holmfeldt K."/>
            <person name="Nilsson E."/>
            <person name="Simone D."/>
            <person name="Lopez-Fernandez M."/>
            <person name="Wu X."/>
            <person name="de Brujin I."/>
            <person name="Lundin D."/>
            <person name="Andersson A."/>
            <person name="Bertilsson S."/>
            <person name="Dopson M."/>
        </authorList>
    </citation>
    <scope>NUCLEOTIDE SEQUENCE</scope>
    <source>
        <strain evidence="1">MM415B04822</strain>
    </source>
</reference>
<dbReference type="Pfam" id="PF03692">
    <property type="entry name" value="CxxCxxCC"/>
    <property type="match status" value="1"/>
</dbReference>
<organism evidence="1">
    <name type="scientific">viral metagenome</name>
    <dbReference type="NCBI Taxonomy" id="1070528"/>
    <lineage>
        <taxon>unclassified sequences</taxon>
        <taxon>metagenomes</taxon>
        <taxon>organismal metagenomes</taxon>
    </lineage>
</organism>
<proteinExistence type="predicted"/>
<accession>A0A6M3LEY7</accession>
<dbReference type="EMBL" id="MT143046">
    <property type="protein sequence ID" value="QJA92202.1"/>
    <property type="molecule type" value="Genomic_DNA"/>
</dbReference>
<name>A0A6M3LEY7_9ZZZZ</name>
<gene>
    <name evidence="1" type="ORF">MM415B04822_0011</name>
</gene>
<evidence type="ECO:0000313" key="1">
    <source>
        <dbReference type="EMBL" id="QJA92202.1"/>
    </source>
</evidence>